<dbReference type="GO" id="GO:0004038">
    <property type="term" value="F:allantoinase activity"/>
    <property type="evidence" value="ECO:0007669"/>
    <property type="project" value="TreeGrafter"/>
</dbReference>
<dbReference type="Pfam" id="PF01979">
    <property type="entry name" value="Amidohydro_1"/>
    <property type="match status" value="1"/>
</dbReference>
<organism evidence="2">
    <name type="scientific">bioreactor metagenome</name>
    <dbReference type="NCBI Taxonomy" id="1076179"/>
    <lineage>
        <taxon>unclassified sequences</taxon>
        <taxon>metagenomes</taxon>
        <taxon>ecological metagenomes</taxon>
    </lineage>
</organism>
<dbReference type="EC" id="3.5.2.3" evidence="2"/>
<dbReference type="SUPFAM" id="SSF51556">
    <property type="entry name" value="Metallo-dependent hydrolases"/>
    <property type="match status" value="1"/>
</dbReference>
<dbReference type="GO" id="GO:0005737">
    <property type="term" value="C:cytoplasm"/>
    <property type="evidence" value="ECO:0007669"/>
    <property type="project" value="TreeGrafter"/>
</dbReference>
<proteinExistence type="predicted"/>
<sequence>MGLETSFAAGYTNLVLPGYINMERLIGMMAANPAAILNIDKGNLKIDGAADLLILDLTGKRRVEPEKFYSKGKYTPFEGMTLSGVVKYTIVNGKIGYQEL</sequence>
<dbReference type="GO" id="GO:0004151">
    <property type="term" value="F:dihydroorotase activity"/>
    <property type="evidence" value="ECO:0007669"/>
    <property type="project" value="UniProtKB-EC"/>
</dbReference>
<reference evidence="2" key="1">
    <citation type="submission" date="2019-08" db="EMBL/GenBank/DDBJ databases">
        <authorList>
            <person name="Kucharzyk K."/>
            <person name="Murdoch R.W."/>
            <person name="Higgins S."/>
            <person name="Loffler F."/>
        </authorList>
    </citation>
    <scope>NUCLEOTIDE SEQUENCE</scope>
</reference>
<dbReference type="GO" id="GO:0006145">
    <property type="term" value="P:purine nucleobase catabolic process"/>
    <property type="evidence" value="ECO:0007669"/>
    <property type="project" value="TreeGrafter"/>
</dbReference>
<dbReference type="PANTHER" id="PTHR43668:SF2">
    <property type="entry name" value="ALLANTOINASE"/>
    <property type="match status" value="1"/>
</dbReference>
<accession>A0A645ING9</accession>
<keyword evidence="2" id="KW-0378">Hydrolase</keyword>
<name>A0A645ING9_9ZZZZ</name>
<protein>
    <submittedName>
        <fullName evidence="2">Dihydroorotase</fullName>
        <ecNumber evidence="2">3.5.2.3</ecNumber>
    </submittedName>
</protein>
<dbReference type="InterPro" id="IPR050138">
    <property type="entry name" value="DHOase/Allantoinase_Hydrolase"/>
</dbReference>
<dbReference type="InterPro" id="IPR006680">
    <property type="entry name" value="Amidohydro-rel"/>
</dbReference>
<dbReference type="InterPro" id="IPR011059">
    <property type="entry name" value="Metal-dep_hydrolase_composite"/>
</dbReference>
<gene>
    <name evidence="2" type="primary">pyrC_44</name>
    <name evidence="2" type="ORF">SDC9_199600</name>
</gene>
<dbReference type="EMBL" id="VSSQ01117571">
    <property type="protein sequence ID" value="MPN51949.1"/>
    <property type="molecule type" value="Genomic_DNA"/>
</dbReference>
<dbReference type="SUPFAM" id="SSF51338">
    <property type="entry name" value="Composite domain of metallo-dependent hydrolases"/>
    <property type="match status" value="1"/>
</dbReference>
<feature type="domain" description="Amidohydrolase-related" evidence="1">
    <location>
        <begin position="20"/>
        <end position="95"/>
    </location>
</feature>
<dbReference type="PANTHER" id="PTHR43668">
    <property type="entry name" value="ALLANTOINASE"/>
    <property type="match status" value="1"/>
</dbReference>
<dbReference type="AlphaFoldDB" id="A0A645ING9"/>
<dbReference type="InterPro" id="IPR032466">
    <property type="entry name" value="Metal_Hydrolase"/>
</dbReference>
<dbReference type="Gene3D" id="3.20.20.140">
    <property type="entry name" value="Metal-dependent hydrolases"/>
    <property type="match status" value="1"/>
</dbReference>
<comment type="caution">
    <text evidence="2">The sequence shown here is derived from an EMBL/GenBank/DDBJ whole genome shotgun (WGS) entry which is preliminary data.</text>
</comment>
<evidence type="ECO:0000259" key="1">
    <source>
        <dbReference type="Pfam" id="PF01979"/>
    </source>
</evidence>
<evidence type="ECO:0000313" key="2">
    <source>
        <dbReference type="EMBL" id="MPN51949.1"/>
    </source>
</evidence>